<keyword evidence="5" id="KW-1185">Reference proteome</keyword>
<evidence type="ECO:0000313" key="5">
    <source>
        <dbReference type="Proteomes" id="UP000596661"/>
    </source>
</evidence>
<dbReference type="SUPFAM" id="SSF56219">
    <property type="entry name" value="DNase I-like"/>
    <property type="match status" value="1"/>
</dbReference>
<evidence type="ECO:0008006" key="6">
    <source>
        <dbReference type="Google" id="ProtNLM"/>
    </source>
</evidence>
<dbReference type="CDD" id="cd01650">
    <property type="entry name" value="RT_nLTR_like"/>
    <property type="match status" value="1"/>
</dbReference>
<evidence type="ECO:0000256" key="1">
    <source>
        <dbReference type="SAM" id="SignalP"/>
    </source>
</evidence>
<dbReference type="InterPro" id="IPR052343">
    <property type="entry name" value="Retrotransposon-Effector_Assoc"/>
</dbReference>
<dbReference type="EMBL" id="UZAU01000811">
    <property type="status" value="NOT_ANNOTATED_CDS"/>
    <property type="molecule type" value="Genomic_DNA"/>
</dbReference>
<dbReference type="InterPro" id="IPR054059">
    <property type="entry name" value="MORF/ORRM1/DAG-like_MORF"/>
</dbReference>
<proteinExistence type="predicted"/>
<feature type="domain" description="Reverse transcriptase" evidence="2">
    <location>
        <begin position="227"/>
        <end position="412"/>
    </location>
</feature>
<dbReference type="Pfam" id="PF00078">
    <property type="entry name" value="RVT_1"/>
    <property type="match status" value="1"/>
</dbReference>
<dbReference type="InterPro" id="IPR043502">
    <property type="entry name" value="DNA/RNA_pol_sf"/>
</dbReference>
<keyword evidence="1" id="KW-0732">Signal</keyword>
<protein>
    <recommendedName>
        <fullName evidence="6">Reverse transcriptase domain-containing protein</fullName>
    </recommendedName>
</protein>
<dbReference type="InterPro" id="IPR036691">
    <property type="entry name" value="Endo/exonu/phosph_ase_sf"/>
</dbReference>
<dbReference type="AlphaFoldDB" id="A0A803QQ56"/>
<dbReference type="Proteomes" id="UP000596661">
    <property type="component" value="Unassembled WGS sequence"/>
</dbReference>
<sequence>MVSCWASPTITLMLGWTKLVIPVGGSPVSMVNQTENRRAQSWNLLRTLSSSSSLPWCVIGDINNVLRQEDKKGGQPYLVWLLEGFQKAIANCHLLDLDLTGYSFTWEKSKGSMLWVEIRLDRALVTEAWSQLFQASDTNCREVIDCIDQVVPELANFEFTKSVTEEEVRTVVFQIHPDKSSGPDGMTPAFYQRCWNIVKKDVVNVVQSFFDTGVFDEACSDANVVLIPKKKGPETMKDLRPIALCNVLYKIVTKVMTNRMKPFVDSIVADSQSAFIPGWLISDNIMVSFENFLEAVLRKLGFVEGWVRLIMQCVSTINYKVIHGCHEMGPIVPNRGIRQGDPLSPYLFILCAEGQSVLLRKYERHGWIHGCKVANGAPRVSHMLFADDSYLYCHASEAEARGVQESLRKFEMASRQELQMNIATENFYLGLPSTMSRKKTTVLGYLKERFWKRLQSWEGKFLSRVGKEVLVKTVAQALPSYAMSALLLPKEISCSIESMMESYWWQSNKVVYYDSTSKQACGGAECWSPPLVNRIKVNVDTALFNDGRSFGSSMVAIDDKDEFPHNTQVAIDERAASATTDAPTAPAAQVEQVAHLDPAIAASDFSIIGFPKPLSPEAMEAKKKIYNVSCEIYFGFGYDINEENSNKPEGLQGVLFVLPDSYVDPKNKDYGGKLRRATAFAQTHSMITRSERGIYNPKAYLVTKHKFPESLLPHEPKSVKDALKDPV</sequence>
<dbReference type="PANTHER" id="PTHR46890">
    <property type="entry name" value="NON-LTR RETROLELEMENT REVERSE TRANSCRIPTASE-LIKE PROTEIN-RELATED"/>
    <property type="match status" value="1"/>
</dbReference>
<dbReference type="Gramene" id="evm.model.10.733">
    <property type="protein sequence ID" value="cds.evm.model.10.733"/>
    <property type="gene ID" value="evm.TU.10.733"/>
</dbReference>
<evidence type="ECO:0000259" key="2">
    <source>
        <dbReference type="Pfam" id="PF00078"/>
    </source>
</evidence>
<dbReference type="InterPro" id="IPR000477">
    <property type="entry name" value="RT_dom"/>
</dbReference>
<feature type="signal peptide" evidence="1">
    <location>
        <begin position="1"/>
        <end position="25"/>
    </location>
</feature>
<evidence type="ECO:0000259" key="3">
    <source>
        <dbReference type="Pfam" id="PF21864"/>
    </source>
</evidence>
<feature type="chain" id="PRO_5030629852" description="Reverse transcriptase domain-containing protein" evidence="1">
    <location>
        <begin position="26"/>
        <end position="727"/>
    </location>
</feature>
<dbReference type="PANTHER" id="PTHR46890:SF48">
    <property type="entry name" value="RNA-DIRECTED DNA POLYMERASE"/>
    <property type="match status" value="1"/>
</dbReference>
<organism evidence="4 5">
    <name type="scientific">Cannabis sativa</name>
    <name type="common">Hemp</name>
    <name type="synonym">Marijuana</name>
    <dbReference type="NCBI Taxonomy" id="3483"/>
    <lineage>
        <taxon>Eukaryota</taxon>
        <taxon>Viridiplantae</taxon>
        <taxon>Streptophyta</taxon>
        <taxon>Embryophyta</taxon>
        <taxon>Tracheophyta</taxon>
        <taxon>Spermatophyta</taxon>
        <taxon>Magnoliopsida</taxon>
        <taxon>eudicotyledons</taxon>
        <taxon>Gunneridae</taxon>
        <taxon>Pentapetalae</taxon>
        <taxon>rosids</taxon>
        <taxon>fabids</taxon>
        <taxon>Rosales</taxon>
        <taxon>Cannabaceae</taxon>
        <taxon>Cannabis</taxon>
    </lineage>
</organism>
<dbReference type="EnsemblPlants" id="evm.model.10.733">
    <property type="protein sequence ID" value="cds.evm.model.10.733"/>
    <property type="gene ID" value="evm.TU.10.733"/>
</dbReference>
<reference evidence="4" key="1">
    <citation type="submission" date="2021-03" db="UniProtKB">
        <authorList>
            <consortium name="EnsemblPlants"/>
        </authorList>
    </citation>
    <scope>IDENTIFICATION</scope>
</reference>
<dbReference type="Pfam" id="PF21864">
    <property type="entry name" value="MORF_dom"/>
    <property type="match status" value="1"/>
</dbReference>
<name>A0A803QQ56_CANSA</name>
<feature type="domain" description="MORF/ORRM1/DAG-like MORF" evidence="3">
    <location>
        <begin position="619"/>
        <end position="673"/>
    </location>
</feature>
<evidence type="ECO:0000313" key="4">
    <source>
        <dbReference type="EnsemblPlants" id="cds.evm.model.10.733"/>
    </source>
</evidence>
<dbReference type="Gene3D" id="3.60.10.10">
    <property type="entry name" value="Endonuclease/exonuclease/phosphatase"/>
    <property type="match status" value="1"/>
</dbReference>
<dbReference type="SUPFAM" id="SSF56672">
    <property type="entry name" value="DNA/RNA polymerases"/>
    <property type="match status" value="1"/>
</dbReference>
<accession>A0A803QQ56</accession>